<dbReference type="InterPro" id="IPR022991">
    <property type="entry name" value="Ribosomal_eL30_CS"/>
</dbReference>
<dbReference type="PROSITE" id="PS00709">
    <property type="entry name" value="RIBOSOMAL_L30E_1"/>
    <property type="match status" value="1"/>
</dbReference>
<evidence type="ECO:0000256" key="1">
    <source>
        <dbReference type="ARBA" id="ARBA00007326"/>
    </source>
</evidence>
<dbReference type="InterPro" id="IPR029064">
    <property type="entry name" value="Ribosomal_eL30-like_sf"/>
</dbReference>
<dbReference type="InterPro" id="IPR039109">
    <property type="entry name" value="Ribosomal_eL30-like"/>
</dbReference>
<dbReference type="HAMAP" id="MF_00481">
    <property type="entry name" value="Ribosomal_eL30"/>
    <property type="match status" value="1"/>
</dbReference>
<comment type="similarity">
    <text evidence="1">Belongs to the eukaryotic ribosomal protein eL30 family.</text>
</comment>
<gene>
    <name evidence="5" type="ORF">PSIN1315_LOCUS4946</name>
    <name evidence="6" type="ORF">PSIN1315_LOCUS4947</name>
</gene>
<feature type="domain" description="Ribosomal protein eL8/eL30/eS12/Gadd45" evidence="4">
    <location>
        <begin position="10"/>
        <end position="102"/>
    </location>
</feature>
<evidence type="ECO:0000259" key="4">
    <source>
        <dbReference type="Pfam" id="PF01248"/>
    </source>
</evidence>
<dbReference type="AlphaFoldDB" id="A0A7S3BGD3"/>
<evidence type="ECO:0000313" key="5">
    <source>
        <dbReference type="EMBL" id="CAE0134427.1"/>
    </source>
</evidence>
<dbReference type="FunFam" id="3.30.1330.30:FF:000001">
    <property type="entry name" value="60S ribosomal protein L30"/>
    <property type="match status" value="1"/>
</dbReference>
<dbReference type="GO" id="GO:0003723">
    <property type="term" value="F:RNA binding"/>
    <property type="evidence" value="ECO:0007669"/>
    <property type="project" value="InterPro"/>
</dbReference>
<keyword evidence="3" id="KW-0687">Ribonucleoprotein</keyword>
<dbReference type="Pfam" id="PF01248">
    <property type="entry name" value="Ribosomal_L7Ae"/>
    <property type="match status" value="1"/>
</dbReference>
<reference evidence="5" key="1">
    <citation type="submission" date="2021-01" db="EMBL/GenBank/DDBJ databases">
        <authorList>
            <person name="Corre E."/>
            <person name="Pelletier E."/>
            <person name="Niang G."/>
            <person name="Scheremetjew M."/>
            <person name="Finn R."/>
            <person name="Kale V."/>
            <person name="Holt S."/>
            <person name="Cochrane G."/>
            <person name="Meng A."/>
            <person name="Brown T."/>
            <person name="Cohen L."/>
        </authorList>
    </citation>
    <scope>NUCLEOTIDE SEQUENCE</scope>
    <source>
        <strain evidence="5">RCC927</strain>
    </source>
</reference>
<dbReference type="EMBL" id="HBHY01007652">
    <property type="protein sequence ID" value="CAE0134427.1"/>
    <property type="molecule type" value="Transcribed_RNA"/>
</dbReference>
<dbReference type="InterPro" id="IPR004038">
    <property type="entry name" value="Ribosomal_eL8/eL30/eS12/Gad45"/>
</dbReference>
<dbReference type="NCBIfam" id="NF002172">
    <property type="entry name" value="PRK01018.1"/>
    <property type="match status" value="1"/>
</dbReference>
<dbReference type="GO" id="GO:0003735">
    <property type="term" value="F:structural constituent of ribosome"/>
    <property type="evidence" value="ECO:0007669"/>
    <property type="project" value="InterPro"/>
</dbReference>
<dbReference type="EMBL" id="HBHY01007653">
    <property type="protein sequence ID" value="CAE0134429.1"/>
    <property type="molecule type" value="Transcribed_RNA"/>
</dbReference>
<dbReference type="SUPFAM" id="SSF55315">
    <property type="entry name" value="L30e-like"/>
    <property type="match status" value="1"/>
</dbReference>
<dbReference type="InterPro" id="IPR000231">
    <property type="entry name" value="Ribosomal_eL30"/>
</dbReference>
<dbReference type="Gene3D" id="3.30.1330.30">
    <property type="match status" value="1"/>
</dbReference>
<protein>
    <recommendedName>
        <fullName evidence="4">Ribosomal protein eL8/eL30/eS12/Gadd45 domain-containing protein</fullName>
    </recommendedName>
</protein>
<sequence>MVKAKKGAESMNSKIQLLVKSGKYTLGYKTVLKTLRSGKSKMILICNNAPPLRKSEIEYYSMLAKCHVVHYEGNNVELGRACGRLFRVSCMSIVDPGDSDILKSVEQ</sequence>
<accession>A0A7S3BGD3</accession>
<evidence type="ECO:0000256" key="3">
    <source>
        <dbReference type="ARBA" id="ARBA00023274"/>
    </source>
</evidence>
<evidence type="ECO:0000256" key="2">
    <source>
        <dbReference type="ARBA" id="ARBA00022980"/>
    </source>
</evidence>
<keyword evidence="2" id="KW-0689">Ribosomal protein</keyword>
<name>A0A7S3BGD3_9VIRI</name>
<proteinExistence type="inferred from homology"/>
<organism evidence="5">
    <name type="scientific">Prasinoderma singulare</name>
    <dbReference type="NCBI Taxonomy" id="676789"/>
    <lineage>
        <taxon>Eukaryota</taxon>
        <taxon>Viridiplantae</taxon>
        <taxon>Prasinodermophyta</taxon>
        <taxon>Prasinodermophyceae</taxon>
        <taxon>Prasinodermales</taxon>
        <taxon>Prasinodermaceae</taxon>
        <taxon>Prasinoderma</taxon>
    </lineage>
</organism>
<evidence type="ECO:0000313" key="6">
    <source>
        <dbReference type="EMBL" id="CAE0134429.1"/>
    </source>
</evidence>
<dbReference type="PANTHER" id="PTHR11449">
    <property type="entry name" value="RIBOSOMAL PROTEIN L30"/>
    <property type="match status" value="1"/>
</dbReference>
<dbReference type="GO" id="GO:0022625">
    <property type="term" value="C:cytosolic large ribosomal subunit"/>
    <property type="evidence" value="ECO:0007669"/>
    <property type="project" value="InterPro"/>
</dbReference>